<feature type="transmembrane region" description="Helical" evidence="7">
    <location>
        <begin position="27"/>
        <end position="49"/>
    </location>
</feature>
<keyword evidence="5 7" id="KW-1133">Transmembrane helix</keyword>
<dbReference type="Gene3D" id="1.10.3720.10">
    <property type="entry name" value="MetI-like"/>
    <property type="match status" value="1"/>
</dbReference>
<evidence type="ECO:0000313" key="11">
    <source>
        <dbReference type="Proteomes" id="UP001232536"/>
    </source>
</evidence>
<dbReference type="PANTHER" id="PTHR30193:SF37">
    <property type="entry name" value="INNER MEMBRANE ABC TRANSPORTER PERMEASE PROTEIN YCJO"/>
    <property type="match status" value="1"/>
</dbReference>
<dbReference type="RefSeq" id="WP_304602104.1">
    <property type="nucleotide sequence ID" value="NZ_JAUQYP010000002.1"/>
</dbReference>
<name>A0ABT9DFA4_9CELL</name>
<dbReference type="Pfam" id="PF00528">
    <property type="entry name" value="BPD_transp_1"/>
    <property type="match status" value="1"/>
</dbReference>
<dbReference type="InterPro" id="IPR000515">
    <property type="entry name" value="MetI-like"/>
</dbReference>
<sequence length="322" mass="35429">MSARTRAPRTRSPEDLPRMPEPGKSSLGYWLYFIPGILLTLLVVVYPIVYNVGLSFASWRGGFTTPTFVGLDNWVALAHDAAFWMSFRNIIYMIVAMVIIPTLVGLVLAAVLFDVIGRRFSGRLASFLRATFYLPQVIPIAVAGVLFGWVLYPDSSGVLNQFLSTLTGHAVAVNWVGGTGATALFSVMLLMVWIQIGYPVVIFMAALQRVDPELYEAAELDGAGWFRRFGAITRPMIRPEVFVVTLTTTIAALKVFAPVFIMTQGGPNKATYVPSYYAYIEFFGNATNKGYAATIATSVTIVVSVVALLFLRAQRRAEQREA</sequence>
<feature type="transmembrane region" description="Helical" evidence="7">
    <location>
        <begin position="291"/>
        <end position="311"/>
    </location>
</feature>
<dbReference type="Proteomes" id="UP001232536">
    <property type="component" value="Unassembled WGS sequence"/>
</dbReference>
<keyword evidence="3" id="KW-1003">Cell membrane</keyword>
<dbReference type="PROSITE" id="PS50928">
    <property type="entry name" value="ABC_TM1"/>
    <property type="match status" value="1"/>
</dbReference>
<keyword evidence="11" id="KW-1185">Reference proteome</keyword>
<keyword evidence="4 7" id="KW-0812">Transmembrane</keyword>
<evidence type="ECO:0000259" key="9">
    <source>
        <dbReference type="PROSITE" id="PS50928"/>
    </source>
</evidence>
<feature type="region of interest" description="Disordered" evidence="8">
    <location>
        <begin position="1"/>
        <end position="20"/>
    </location>
</feature>
<protein>
    <submittedName>
        <fullName evidence="10">Sugar ABC transporter permease</fullName>
    </submittedName>
</protein>
<dbReference type="SUPFAM" id="SSF161098">
    <property type="entry name" value="MetI-like"/>
    <property type="match status" value="1"/>
</dbReference>
<evidence type="ECO:0000256" key="3">
    <source>
        <dbReference type="ARBA" id="ARBA00022475"/>
    </source>
</evidence>
<comment type="subcellular location">
    <subcellularLocation>
        <location evidence="1 7">Cell membrane</location>
        <topology evidence="1 7">Multi-pass membrane protein</topology>
    </subcellularLocation>
</comment>
<gene>
    <name evidence="10" type="ORF">Q6348_14480</name>
</gene>
<evidence type="ECO:0000256" key="4">
    <source>
        <dbReference type="ARBA" id="ARBA00022692"/>
    </source>
</evidence>
<dbReference type="InterPro" id="IPR035906">
    <property type="entry name" value="MetI-like_sf"/>
</dbReference>
<dbReference type="CDD" id="cd06261">
    <property type="entry name" value="TM_PBP2"/>
    <property type="match status" value="1"/>
</dbReference>
<dbReference type="EMBL" id="JAUQYP010000002">
    <property type="protein sequence ID" value="MDO8108402.1"/>
    <property type="molecule type" value="Genomic_DNA"/>
</dbReference>
<comment type="similarity">
    <text evidence="7">Belongs to the binding-protein-dependent transport system permease family.</text>
</comment>
<feature type="transmembrane region" description="Helical" evidence="7">
    <location>
        <begin position="90"/>
        <end position="113"/>
    </location>
</feature>
<organism evidence="10 11">
    <name type="scientific">Actinotalea lenta</name>
    <dbReference type="NCBI Taxonomy" id="3064654"/>
    <lineage>
        <taxon>Bacteria</taxon>
        <taxon>Bacillati</taxon>
        <taxon>Actinomycetota</taxon>
        <taxon>Actinomycetes</taxon>
        <taxon>Micrococcales</taxon>
        <taxon>Cellulomonadaceae</taxon>
        <taxon>Actinotalea</taxon>
    </lineage>
</organism>
<reference evidence="10 11" key="1">
    <citation type="submission" date="2023-07" db="EMBL/GenBank/DDBJ databases">
        <title>Description of novel actinomycetes strains, isolated from tidal flat sediment.</title>
        <authorList>
            <person name="Lu C."/>
        </authorList>
    </citation>
    <scope>NUCLEOTIDE SEQUENCE [LARGE SCALE GENOMIC DNA]</scope>
    <source>
        <strain evidence="10 11">SYSU T00b441</strain>
    </source>
</reference>
<evidence type="ECO:0000256" key="1">
    <source>
        <dbReference type="ARBA" id="ARBA00004651"/>
    </source>
</evidence>
<feature type="transmembrane region" description="Helical" evidence="7">
    <location>
        <begin position="172"/>
        <end position="194"/>
    </location>
</feature>
<keyword evidence="2 7" id="KW-0813">Transport</keyword>
<evidence type="ECO:0000313" key="10">
    <source>
        <dbReference type="EMBL" id="MDO8108402.1"/>
    </source>
</evidence>
<evidence type="ECO:0000256" key="5">
    <source>
        <dbReference type="ARBA" id="ARBA00022989"/>
    </source>
</evidence>
<evidence type="ECO:0000256" key="7">
    <source>
        <dbReference type="RuleBase" id="RU363032"/>
    </source>
</evidence>
<feature type="domain" description="ABC transmembrane type-1" evidence="9">
    <location>
        <begin position="87"/>
        <end position="312"/>
    </location>
</feature>
<feature type="transmembrane region" description="Helical" evidence="7">
    <location>
        <begin position="133"/>
        <end position="152"/>
    </location>
</feature>
<keyword evidence="6 7" id="KW-0472">Membrane</keyword>
<dbReference type="PANTHER" id="PTHR30193">
    <property type="entry name" value="ABC TRANSPORTER PERMEASE PROTEIN"/>
    <property type="match status" value="1"/>
</dbReference>
<comment type="caution">
    <text evidence="10">The sequence shown here is derived from an EMBL/GenBank/DDBJ whole genome shotgun (WGS) entry which is preliminary data.</text>
</comment>
<evidence type="ECO:0000256" key="8">
    <source>
        <dbReference type="SAM" id="MobiDB-lite"/>
    </source>
</evidence>
<dbReference type="InterPro" id="IPR051393">
    <property type="entry name" value="ABC_transporter_permease"/>
</dbReference>
<accession>A0ABT9DFA4</accession>
<proteinExistence type="inferred from homology"/>
<evidence type="ECO:0000256" key="6">
    <source>
        <dbReference type="ARBA" id="ARBA00023136"/>
    </source>
</evidence>
<feature type="transmembrane region" description="Helical" evidence="7">
    <location>
        <begin position="241"/>
        <end position="261"/>
    </location>
</feature>
<evidence type="ECO:0000256" key="2">
    <source>
        <dbReference type="ARBA" id="ARBA00022448"/>
    </source>
</evidence>